<feature type="transmembrane region" description="Helical" evidence="1">
    <location>
        <begin position="51"/>
        <end position="74"/>
    </location>
</feature>
<gene>
    <name evidence="2" type="ORF">MHSWG343_01020</name>
</gene>
<feature type="transmembrane region" description="Helical" evidence="1">
    <location>
        <begin position="12"/>
        <end position="31"/>
    </location>
</feature>
<accession>A0A478FQE0</accession>
<evidence type="ECO:0000256" key="1">
    <source>
        <dbReference type="SAM" id="Phobius"/>
    </source>
</evidence>
<feature type="transmembrane region" description="Helical" evidence="1">
    <location>
        <begin position="94"/>
        <end position="113"/>
    </location>
</feature>
<keyword evidence="1" id="KW-0472">Membrane</keyword>
<comment type="caution">
    <text evidence="2">The sequence shown here is derived from an EMBL/GenBank/DDBJ whole genome shotgun (WGS) entry which is preliminary data.</text>
</comment>
<proteinExistence type="predicted"/>
<sequence length="145" mass="15890">MSTANTAAEVLGHLSTGLSVIAAIILIGALLPPYFDVKRSKMTFGISDEFFLYFSFGAAFMWLNAFLGVIELIYSCSIKSGGSWNAGAGSTMGLFVTFLTVNCFSVYINTFVLKAKRTNMRLAKEKGMSEKDYWETYLKPGTTAK</sequence>
<evidence type="ECO:0000313" key="3">
    <source>
        <dbReference type="Proteomes" id="UP000324831"/>
    </source>
</evidence>
<protein>
    <submittedName>
        <fullName evidence="2">Uncharacterized protein</fullName>
    </submittedName>
</protein>
<dbReference type="RefSeq" id="WP_216082712.1">
    <property type="nucleotide sequence ID" value="NZ_CACTIB010000004.1"/>
</dbReference>
<dbReference type="Proteomes" id="UP000324831">
    <property type="component" value="Unassembled WGS sequence"/>
</dbReference>
<reference evidence="2 3" key="1">
    <citation type="submission" date="2019-01" db="EMBL/GenBank/DDBJ databases">
        <title>Draft genome sequences of Candidatus Mycoplasma haemohominis SWG34-3 identified from a patient with pyrexia, anemia and liver dysfunction.</title>
        <authorList>
            <person name="Sekizuka T."/>
            <person name="Hattori N."/>
            <person name="Katano H."/>
            <person name="Takuma T."/>
            <person name="Ito T."/>
            <person name="Arai N."/>
            <person name="Yanai R."/>
            <person name="Ishii S."/>
            <person name="Miura Y."/>
            <person name="Tokunaga T."/>
            <person name="Watanabe H."/>
            <person name="Nomura N."/>
            <person name="Eguchi J."/>
            <person name="Arai T."/>
            <person name="Hasegawa H."/>
            <person name="Nakamaki T."/>
            <person name="Wakita T."/>
            <person name="Niki Y."/>
            <person name="Kuroda M."/>
        </authorList>
    </citation>
    <scope>NUCLEOTIDE SEQUENCE [LARGE SCALE GENOMIC DNA]</scope>
    <source>
        <strain evidence="2">SWG34-3</strain>
    </source>
</reference>
<organism evidence="2 3">
    <name type="scientific">Candidatus Mycoplasma haematohominis</name>
    <dbReference type="NCBI Taxonomy" id="1494318"/>
    <lineage>
        <taxon>Bacteria</taxon>
        <taxon>Bacillati</taxon>
        <taxon>Mycoplasmatota</taxon>
        <taxon>Mollicutes</taxon>
        <taxon>Mycoplasmataceae</taxon>
        <taxon>Mycoplasma</taxon>
    </lineage>
</organism>
<dbReference type="AlphaFoldDB" id="A0A478FQE0"/>
<keyword evidence="1" id="KW-0812">Transmembrane</keyword>
<keyword evidence="1" id="KW-1133">Transmembrane helix</keyword>
<evidence type="ECO:0000313" key="2">
    <source>
        <dbReference type="EMBL" id="GCE63124.1"/>
    </source>
</evidence>
<dbReference type="EMBL" id="BIMN01000001">
    <property type="protein sequence ID" value="GCE63124.1"/>
    <property type="molecule type" value="Genomic_DNA"/>
</dbReference>
<name>A0A478FQE0_9MOLU</name>